<organism evidence="1 2">
    <name type="scientific">Ambrosiozyma monospora</name>
    <name type="common">Yeast</name>
    <name type="synonym">Endomycopsis monosporus</name>
    <dbReference type="NCBI Taxonomy" id="43982"/>
    <lineage>
        <taxon>Eukaryota</taxon>
        <taxon>Fungi</taxon>
        <taxon>Dikarya</taxon>
        <taxon>Ascomycota</taxon>
        <taxon>Saccharomycotina</taxon>
        <taxon>Pichiomycetes</taxon>
        <taxon>Pichiales</taxon>
        <taxon>Pichiaceae</taxon>
        <taxon>Ambrosiozyma</taxon>
    </lineage>
</organism>
<dbReference type="Proteomes" id="UP001165064">
    <property type="component" value="Unassembled WGS sequence"/>
</dbReference>
<keyword evidence="2" id="KW-1185">Reference proteome</keyword>
<protein>
    <submittedName>
        <fullName evidence="1">Unnamed protein product</fullName>
    </submittedName>
</protein>
<sequence>MGDQKSRLKHLTSKPVTNHNRITCVAGIPIAPLILDNTDLTSVKLSVLSGTIGLTHFTQIGQLTDLTTWSCD</sequence>
<reference evidence="1" key="1">
    <citation type="submission" date="2023-04" db="EMBL/GenBank/DDBJ databases">
        <title>Ambrosiozyma monospora NBRC 10751.</title>
        <authorList>
            <person name="Ichikawa N."/>
            <person name="Sato H."/>
            <person name="Tonouchi N."/>
        </authorList>
    </citation>
    <scope>NUCLEOTIDE SEQUENCE</scope>
    <source>
        <strain evidence="1">NBRC 10751</strain>
    </source>
</reference>
<comment type="caution">
    <text evidence="1">The sequence shown here is derived from an EMBL/GenBank/DDBJ whole genome shotgun (WGS) entry which is preliminary data.</text>
</comment>
<evidence type="ECO:0000313" key="1">
    <source>
        <dbReference type="EMBL" id="GME79553.1"/>
    </source>
</evidence>
<accession>A0ACB5T288</accession>
<proteinExistence type="predicted"/>
<dbReference type="EMBL" id="BSXS01002643">
    <property type="protein sequence ID" value="GME79553.1"/>
    <property type="molecule type" value="Genomic_DNA"/>
</dbReference>
<gene>
    <name evidence="1" type="ORF">Amon02_000400700</name>
</gene>
<evidence type="ECO:0000313" key="2">
    <source>
        <dbReference type="Proteomes" id="UP001165064"/>
    </source>
</evidence>
<name>A0ACB5T288_AMBMO</name>